<dbReference type="Gene3D" id="3.30.230.30">
    <property type="entry name" value="Impact, N-terminal domain"/>
    <property type="match status" value="1"/>
</dbReference>
<gene>
    <name evidence="4" type="ORF">METZ01_LOCUS311575</name>
</gene>
<dbReference type="SUPFAM" id="SSF54980">
    <property type="entry name" value="EF-G C-terminal domain-like"/>
    <property type="match status" value="1"/>
</dbReference>
<dbReference type="InterPro" id="IPR036956">
    <property type="entry name" value="Impact_N_sf"/>
</dbReference>
<dbReference type="GO" id="GO:0006446">
    <property type="term" value="P:regulation of translational initiation"/>
    <property type="evidence" value="ECO:0007669"/>
    <property type="project" value="TreeGrafter"/>
</dbReference>
<dbReference type="GO" id="GO:0005737">
    <property type="term" value="C:cytoplasm"/>
    <property type="evidence" value="ECO:0007669"/>
    <property type="project" value="TreeGrafter"/>
</dbReference>
<organism evidence="4">
    <name type="scientific">marine metagenome</name>
    <dbReference type="NCBI Taxonomy" id="408172"/>
    <lineage>
        <taxon>unclassified sequences</taxon>
        <taxon>metagenomes</taxon>
        <taxon>ecological metagenomes</taxon>
    </lineage>
</organism>
<dbReference type="InterPro" id="IPR001498">
    <property type="entry name" value="Impact_N"/>
</dbReference>
<feature type="domain" description="Impact N-terminal" evidence="2">
    <location>
        <begin position="19"/>
        <end position="125"/>
    </location>
</feature>
<dbReference type="InterPro" id="IPR015269">
    <property type="entry name" value="UPF0029_Impact_C"/>
</dbReference>
<dbReference type="InterPro" id="IPR035647">
    <property type="entry name" value="EFG_III/V"/>
</dbReference>
<accession>A0A382NGK8</accession>
<dbReference type="EMBL" id="UINC01099441">
    <property type="protein sequence ID" value="SVC58721.1"/>
    <property type="molecule type" value="Genomic_DNA"/>
</dbReference>
<protein>
    <recommendedName>
        <fullName evidence="5">Impact N-terminal domain-containing protein</fullName>
    </recommendedName>
</protein>
<dbReference type="Pfam" id="PF01205">
    <property type="entry name" value="Impact_N"/>
    <property type="match status" value="1"/>
</dbReference>
<evidence type="ECO:0000256" key="1">
    <source>
        <dbReference type="ARBA" id="ARBA00007665"/>
    </source>
</evidence>
<dbReference type="PROSITE" id="PS00910">
    <property type="entry name" value="UPF0029"/>
    <property type="match status" value="1"/>
</dbReference>
<evidence type="ECO:0000313" key="4">
    <source>
        <dbReference type="EMBL" id="SVC58721.1"/>
    </source>
</evidence>
<comment type="similarity">
    <text evidence="1">Belongs to the IMPACT family.</text>
</comment>
<reference evidence="4" key="1">
    <citation type="submission" date="2018-05" db="EMBL/GenBank/DDBJ databases">
        <authorList>
            <person name="Lanie J.A."/>
            <person name="Ng W.-L."/>
            <person name="Kazmierczak K.M."/>
            <person name="Andrzejewski T.M."/>
            <person name="Davidsen T.M."/>
            <person name="Wayne K.J."/>
            <person name="Tettelin H."/>
            <person name="Glass J.I."/>
            <person name="Rusch D."/>
            <person name="Podicherti R."/>
            <person name="Tsui H.-C.T."/>
            <person name="Winkler M.E."/>
        </authorList>
    </citation>
    <scope>NUCLEOTIDE SEQUENCE</scope>
</reference>
<proteinExistence type="inferred from homology"/>
<dbReference type="InterPro" id="IPR020569">
    <property type="entry name" value="UPF0029_Impact_CS"/>
</dbReference>
<dbReference type="AlphaFoldDB" id="A0A382NGK8"/>
<evidence type="ECO:0000259" key="2">
    <source>
        <dbReference type="Pfam" id="PF01205"/>
    </source>
</evidence>
<evidence type="ECO:0008006" key="5">
    <source>
        <dbReference type="Google" id="ProtNLM"/>
    </source>
</evidence>
<dbReference type="Gene3D" id="3.30.70.240">
    <property type="match status" value="1"/>
</dbReference>
<sequence length="199" mass="22616">MLDQYETIDGIIESKLVVKKSRFIGFATSTRNLELVEEFLGFVRMQCPSATHYCYAYKIKLVNQLFEYADDAGEPRNSAGPPILSVLKNSGLSNITCIVVRYYGGTKLGVGGLIRAYSECTRNCLSTASRKTEILCSELQIQVGYSQVGTLFKLLDRFNAELMDVNYNKDINIKFKMRQQKVQHFQRQLNIINLVAEEM</sequence>
<evidence type="ECO:0000259" key="3">
    <source>
        <dbReference type="Pfam" id="PF09186"/>
    </source>
</evidence>
<dbReference type="PANTHER" id="PTHR16301">
    <property type="entry name" value="IMPACT-RELATED"/>
    <property type="match status" value="1"/>
</dbReference>
<name>A0A382NGK8_9ZZZZ</name>
<feature type="domain" description="UPF0029" evidence="3">
    <location>
        <begin position="141"/>
        <end position="189"/>
    </location>
</feature>
<dbReference type="Pfam" id="PF09186">
    <property type="entry name" value="DUF1949"/>
    <property type="match status" value="1"/>
</dbReference>
<dbReference type="InterPro" id="IPR020568">
    <property type="entry name" value="Ribosomal_Su5_D2-typ_SF"/>
</dbReference>
<dbReference type="SUPFAM" id="SSF54211">
    <property type="entry name" value="Ribosomal protein S5 domain 2-like"/>
    <property type="match status" value="1"/>
</dbReference>
<dbReference type="PANTHER" id="PTHR16301:SF20">
    <property type="entry name" value="IMPACT FAMILY MEMBER YIGZ"/>
    <property type="match status" value="1"/>
</dbReference>
<dbReference type="InterPro" id="IPR023582">
    <property type="entry name" value="Impact"/>
</dbReference>